<dbReference type="EMBL" id="BNDW01000117">
    <property type="protein sequence ID" value="GHI27544.1"/>
    <property type="molecule type" value="Genomic_DNA"/>
</dbReference>
<name>A0ABQ3PRC5_9ACTN</name>
<reference evidence="1" key="1">
    <citation type="submission" date="2024-05" db="EMBL/GenBank/DDBJ databases">
        <title>Whole genome shotgun sequence of Streptomyces hydrogenans NBRC 13475.</title>
        <authorList>
            <person name="Komaki H."/>
            <person name="Tamura T."/>
        </authorList>
    </citation>
    <scope>NUCLEOTIDE SEQUENCE</scope>
    <source>
        <strain evidence="1">NBRC 13475</strain>
    </source>
</reference>
<dbReference type="Gene3D" id="1.25.10.10">
    <property type="entry name" value="Leucine-rich Repeat Variant"/>
    <property type="match status" value="3"/>
</dbReference>
<comment type="caution">
    <text evidence="1">The sequence shown here is derived from an EMBL/GenBank/DDBJ whole genome shotgun (WGS) entry which is preliminary data.</text>
</comment>
<gene>
    <name evidence="1" type="ORF">Shyd_89150</name>
</gene>
<keyword evidence="2" id="KW-1185">Reference proteome</keyword>
<sequence length="496" mass="53316">MSATLRPLWLRGVAFNPAAPSDVLIRLMDPAAGETGTAMCQERDLPGAALDAALRHPDRAIRGALARNHHVDPRAIVPLAKDPSGLVRAWLADGPRPRAPRRVRPLPDEVLVTLLTAEDGGEDGRVTASEIVGGLDGSGQVSLSFRHSLAGRDHPELRIRATWSWGSLAPEQRAKLLDDPDPAVRRSARDHRWVLDPEEVEARFPDYEARGWGFVFGGCALTPAMVERCFGDDLRLTALAGNRHAPDHALARLARHPEARFRALVATRPDLAPELVAELREDPHQGVRELARVQPFSRTWAEHDVIGRIVGHGRDCVCPITEFVPQPPADWFAACAVSGEPVLRRVAASWPGLPAALAAPLAEDEDEEVRIRLACHHPLAPPRLLLDVFVAHPVHRPHLLTLPAFPRTGTAHLVGHPDPRVRAVAAGDPALSDPPVTDADPAVRRAAAANPALSPGVLEVLLADPDTAEGAAANPSLPVARMHVLLDDCLSGTAPA</sequence>
<organism evidence="1 2">
    <name type="scientific">Streptomyces hydrogenans</name>
    <dbReference type="NCBI Taxonomy" id="1873719"/>
    <lineage>
        <taxon>Bacteria</taxon>
        <taxon>Bacillati</taxon>
        <taxon>Actinomycetota</taxon>
        <taxon>Actinomycetes</taxon>
        <taxon>Kitasatosporales</taxon>
        <taxon>Streptomycetaceae</taxon>
        <taxon>Streptomyces</taxon>
    </lineage>
</organism>
<evidence type="ECO:0000313" key="2">
    <source>
        <dbReference type="Proteomes" id="UP001052739"/>
    </source>
</evidence>
<protein>
    <submittedName>
        <fullName evidence="1">Uncharacterized protein</fullName>
    </submittedName>
</protein>
<dbReference type="RefSeq" id="WP_190224002.1">
    <property type="nucleotide sequence ID" value="NZ_BNBS01000046.1"/>
</dbReference>
<dbReference type="InterPro" id="IPR004830">
    <property type="entry name" value="LRR_variant"/>
</dbReference>
<accession>A0ABQ3PRC5</accession>
<dbReference type="Pfam" id="PF01816">
    <property type="entry name" value="LRV"/>
    <property type="match status" value="1"/>
</dbReference>
<dbReference type="InterPro" id="IPR011989">
    <property type="entry name" value="ARM-like"/>
</dbReference>
<dbReference type="Proteomes" id="UP001052739">
    <property type="component" value="Unassembled WGS sequence"/>
</dbReference>
<evidence type="ECO:0000313" key="1">
    <source>
        <dbReference type="EMBL" id="GHI27544.1"/>
    </source>
</evidence>
<proteinExistence type="predicted"/>